<name>A0A151XIV4_9HYME</name>
<evidence type="ECO:0000313" key="2">
    <source>
        <dbReference type="Proteomes" id="UP000075809"/>
    </source>
</evidence>
<dbReference type="Proteomes" id="UP000075809">
    <property type="component" value="Unassembled WGS sequence"/>
</dbReference>
<feature type="non-terminal residue" evidence="1">
    <location>
        <position position="1"/>
    </location>
</feature>
<protein>
    <submittedName>
        <fullName evidence="1">Uncharacterized protein</fullName>
    </submittedName>
</protein>
<dbReference type="AlphaFoldDB" id="A0A151XIV4"/>
<organism evidence="1 2">
    <name type="scientific">Mycetomoellerius zeteki</name>
    <dbReference type="NCBI Taxonomy" id="64791"/>
    <lineage>
        <taxon>Eukaryota</taxon>
        <taxon>Metazoa</taxon>
        <taxon>Ecdysozoa</taxon>
        <taxon>Arthropoda</taxon>
        <taxon>Hexapoda</taxon>
        <taxon>Insecta</taxon>
        <taxon>Pterygota</taxon>
        <taxon>Neoptera</taxon>
        <taxon>Endopterygota</taxon>
        <taxon>Hymenoptera</taxon>
        <taxon>Apocrita</taxon>
        <taxon>Aculeata</taxon>
        <taxon>Formicoidea</taxon>
        <taxon>Formicidae</taxon>
        <taxon>Myrmicinae</taxon>
        <taxon>Mycetomoellerius</taxon>
    </lineage>
</organism>
<sequence>RIEEFLKLFNKILEEFSEEELDDIRDRLSILLSVHVVGNNPKKNIVKKASSEYDNFFGRII</sequence>
<reference evidence="1 2" key="1">
    <citation type="submission" date="2015-09" db="EMBL/GenBank/DDBJ databases">
        <title>Trachymyrmex zeteki WGS genome.</title>
        <authorList>
            <person name="Nygaard S."/>
            <person name="Hu H."/>
            <person name="Boomsma J."/>
            <person name="Zhang G."/>
        </authorList>
    </citation>
    <scope>NUCLEOTIDE SEQUENCE [LARGE SCALE GENOMIC DNA]</scope>
    <source>
        <strain evidence="1">Tzet28-1</strain>
        <tissue evidence="1">Whole body</tissue>
    </source>
</reference>
<proteinExistence type="predicted"/>
<gene>
    <name evidence="1" type="ORF">ALC60_00727</name>
</gene>
<keyword evidence="2" id="KW-1185">Reference proteome</keyword>
<accession>A0A151XIV4</accession>
<evidence type="ECO:0000313" key="1">
    <source>
        <dbReference type="EMBL" id="KYQ60319.1"/>
    </source>
</evidence>
<dbReference type="EMBL" id="KQ982080">
    <property type="protein sequence ID" value="KYQ60319.1"/>
    <property type="molecule type" value="Genomic_DNA"/>
</dbReference>